<sequence length="163" mass="18629">MFISHTTRNRIAERIRRLFGAMPSRVQVAALPWRLREGVVEIMLITSRDTGRWVLPKGWPEGGEQLFESAAREAAEEAGISGTMAQMDIGRYFYGKVQPSGLPRRCEVLVFPMEVTEIKSKWREKGQRRREWFPASRAAGLVREPDLGELIKRFGQRSLKNAA</sequence>
<keyword evidence="2" id="KW-0479">Metal-binding</keyword>
<dbReference type="GO" id="GO:0005737">
    <property type="term" value="C:cytoplasm"/>
    <property type="evidence" value="ECO:0007669"/>
    <property type="project" value="TreeGrafter"/>
</dbReference>
<keyword evidence="7" id="KW-1185">Reference proteome</keyword>
<reference evidence="6 7" key="1">
    <citation type="submission" date="2018-03" db="EMBL/GenBank/DDBJ databases">
        <title>The draft genome of Mesorhizobium soli JCM 19897.</title>
        <authorList>
            <person name="Li L."/>
            <person name="Liu L."/>
            <person name="Liang L."/>
            <person name="Wang T."/>
            <person name="Zhang X."/>
        </authorList>
    </citation>
    <scope>NUCLEOTIDE SEQUENCE [LARGE SCALE GENOMIC DNA]</scope>
    <source>
        <strain evidence="6 7">JCM 19897</strain>
    </source>
</reference>
<dbReference type="Proteomes" id="UP000240653">
    <property type="component" value="Unassembled WGS sequence"/>
</dbReference>
<keyword evidence="4" id="KW-0460">Magnesium</keyword>
<dbReference type="OrthoDB" id="7066910at2"/>
<organism evidence="6 7">
    <name type="scientific">Pseudaminobacter soli</name>
    <name type="common">ex Li et al. 2025</name>
    <dbReference type="NCBI Taxonomy" id="1295366"/>
    <lineage>
        <taxon>Bacteria</taxon>
        <taxon>Pseudomonadati</taxon>
        <taxon>Pseudomonadota</taxon>
        <taxon>Alphaproteobacteria</taxon>
        <taxon>Hyphomicrobiales</taxon>
        <taxon>Phyllobacteriaceae</taxon>
        <taxon>Pseudaminobacter</taxon>
    </lineage>
</organism>
<dbReference type="PANTHER" id="PTHR12629">
    <property type="entry name" value="DIPHOSPHOINOSITOL POLYPHOSPHATE PHOSPHOHYDROLASE"/>
    <property type="match status" value="1"/>
</dbReference>
<evidence type="ECO:0000313" key="7">
    <source>
        <dbReference type="Proteomes" id="UP000240653"/>
    </source>
</evidence>
<protein>
    <submittedName>
        <fullName evidence="6">NUDIX hydrolase</fullName>
    </submittedName>
</protein>
<comment type="caution">
    <text evidence="6">The sequence shown here is derived from an EMBL/GenBank/DDBJ whole genome shotgun (WGS) entry which is preliminary data.</text>
</comment>
<dbReference type="PROSITE" id="PS51462">
    <property type="entry name" value="NUDIX"/>
    <property type="match status" value="1"/>
</dbReference>
<proteinExistence type="predicted"/>
<dbReference type="Gene3D" id="3.90.79.10">
    <property type="entry name" value="Nucleoside Triphosphate Pyrophosphohydrolase"/>
    <property type="match status" value="1"/>
</dbReference>
<dbReference type="EMBL" id="PXYL01000001">
    <property type="protein sequence ID" value="PSJ64019.1"/>
    <property type="molecule type" value="Genomic_DNA"/>
</dbReference>
<evidence type="ECO:0000256" key="3">
    <source>
        <dbReference type="ARBA" id="ARBA00022801"/>
    </source>
</evidence>
<dbReference type="InterPro" id="IPR000086">
    <property type="entry name" value="NUDIX_hydrolase_dom"/>
</dbReference>
<dbReference type="RefSeq" id="WP_106722377.1">
    <property type="nucleotide sequence ID" value="NZ_PXYL01000001.1"/>
</dbReference>
<name>A0A2P7SNF6_9HYPH</name>
<dbReference type="GO" id="GO:0046872">
    <property type="term" value="F:metal ion binding"/>
    <property type="evidence" value="ECO:0007669"/>
    <property type="project" value="UniProtKB-KW"/>
</dbReference>
<dbReference type="GO" id="GO:0016462">
    <property type="term" value="F:pyrophosphatase activity"/>
    <property type="evidence" value="ECO:0007669"/>
    <property type="project" value="InterPro"/>
</dbReference>
<dbReference type="SUPFAM" id="SSF55811">
    <property type="entry name" value="Nudix"/>
    <property type="match status" value="1"/>
</dbReference>
<dbReference type="InterPro" id="IPR015797">
    <property type="entry name" value="NUDIX_hydrolase-like_dom_sf"/>
</dbReference>
<comment type="cofactor">
    <cofactor evidence="1">
        <name>Mg(2+)</name>
        <dbReference type="ChEBI" id="CHEBI:18420"/>
    </cofactor>
</comment>
<dbReference type="InterPro" id="IPR047198">
    <property type="entry name" value="DDP-like_NUDIX"/>
</dbReference>
<accession>A0A2P7SNF6</accession>
<keyword evidence="3 6" id="KW-0378">Hydrolase</keyword>
<evidence type="ECO:0000256" key="1">
    <source>
        <dbReference type="ARBA" id="ARBA00001946"/>
    </source>
</evidence>
<gene>
    <name evidence="6" type="ORF">C7I85_02595</name>
</gene>
<dbReference type="Pfam" id="PF00293">
    <property type="entry name" value="NUDIX"/>
    <property type="match status" value="1"/>
</dbReference>
<evidence type="ECO:0000313" key="6">
    <source>
        <dbReference type="EMBL" id="PSJ64019.1"/>
    </source>
</evidence>
<evidence type="ECO:0000256" key="4">
    <source>
        <dbReference type="ARBA" id="ARBA00022842"/>
    </source>
</evidence>
<feature type="domain" description="Nudix hydrolase" evidence="5">
    <location>
        <begin position="23"/>
        <end position="155"/>
    </location>
</feature>
<evidence type="ECO:0000256" key="2">
    <source>
        <dbReference type="ARBA" id="ARBA00022723"/>
    </source>
</evidence>
<dbReference type="PANTHER" id="PTHR12629:SF0">
    <property type="entry name" value="DIPHOSPHOINOSITOL-POLYPHOSPHATE DIPHOSPHATASE"/>
    <property type="match status" value="1"/>
</dbReference>
<dbReference type="CDD" id="cd04666">
    <property type="entry name" value="NUDIX_DIPP2_like_Nudt4"/>
    <property type="match status" value="1"/>
</dbReference>
<dbReference type="AlphaFoldDB" id="A0A2P7SNF6"/>
<evidence type="ECO:0000259" key="5">
    <source>
        <dbReference type="PROSITE" id="PS51462"/>
    </source>
</evidence>